<keyword evidence="2" id="KW-0472">Membrane</keyword>
<feature type="transmembrane region" description="Helical" evidence="2">
    <location>
        <begin position="333"/>
        <end position="355"/>
    </location>
</feature>
<feature type="region of interest" description="Disordered" evidence="1">
    <location>
        <begin position="1"/>
        <end position="37"/>
    </location>
</feature>
<evidence type="ECO:0000256" key="1">
    <source>
        <dbReference type="SAM" id="MobiDB-lite"/>
    </source>
</evidence>
<feature type="transmembrane region" description="Helical" evidence="2">
    <location>
        <begin position="213"/>
        <end position="235"/>
    </location>
</feature>
<evidence type="ECO:0000256" key="2">
    <source>
        <dbReference type="SAM" id="Phobius"/>
    </source>
</evidence>
<feature type="transmembrane region" description="Helical" evidence="2">
    <location>
        <begin position="134"/>
        <end position="158"/>
    </location>
</feature>
<feature type="compositionally biased region" description="Basic and acidic residues" evidence="1">
    <location>
        <begin position="21"/>
        <end position="36"/>
    </location>
</feature>
<proteinExistence type="predicted"/>
<evidence type="ECO:0000313" key="3">
    <source>
        <dbReference type="EMBL" id="KAK8065182.1"/>
    </source>
</evidence>
<dbReference type="RefSeq" id="XP_066661936.1">
    <property type="nucleotide sequence ID" value="XM_066816244.1"/>
</dbReference>
<feature type="transmembrane region" description="Helical" evidence="2">
    <location>
        <begin position="170"/>
        <end position="192"/>
    </location>
</feature>
<accession>A0ABR1V2L6</accession>
<keyword evidence="2" id="KW-1133">Transmembrane helix</keyword>
<keyword evidence="4" id="KW-1185">Reference proteome</keyword>
<sequence length="408" mass="45300">MTRAVAAEQDGASSAQPVKAGEVRHPPRASFDDRYDGPFSRRSLTSGRYLSLSLVGTDYIHTWEETTCEALDASQSDLDISAPGVAHLQDKNLVRGDASAAAASRPAPSATSQPALEPIPPPLNYTLRGRRSGIALFVFYTFLDSLVLPVGLYFLLWYGFGPGNPKYHPLSASTVLTIVTTAIGGASIYELLLRAWRLWKKNSDCRVIGARRWYFDWFEWWFVFAWILIIIEIAVAFLPDEPDKRLLAMPLSTVLFIFGTVSLSIDILHHLRVPAPVRMSSIPRGAQLRPGIYPLIEDICAVDGSGRTEFRRRLNRRYAASHVFRAMLRRLGLFWAVGADGCALATAALVFGLAADSDGLVDYAYTVGWVLPFVWAGPWALATVLYVKRELRKEKRLWAIEVASRGQV</sequence>
<reference evidence="3 4" key="1">
    <citation type="submission" date="2023-01" db="EMBL/GenBank/DDBJ databases">
        <title>Analysis of 21 Apiospora genomes using comparative genomics revels a genus with tremendous synthesis potential of carbohydrate active enzymes and secondary metabolites.</title>
        <authorList>
            <person name="Sorensen T."/>
        </authorList>
    </citation>
    <scope>NUCLEOTIDE SEQUENCE [LARGE SCALE GENOMIC DNA]</scope>
    <source>
        <strain evidence="3 4">CBS 114990</strain>
    </source>
</reference>
<dbReference type="PANTHER" id="PTHR42024">
    <property type="entry name" value="AMINO ACID PERMEASE_ SLC12A DOMAIN-CONTAINING PROTEIN"/>
    <property type="match status" value="1"/>
</dbReference>
<dbReference type="GeneID" id="92049304"/>
<protein>
    <submittedName>
        <fullName evidence="3">Uncharacterized protein</fullName>
    </submittedName>
</protein>
<dbReference type="PANTHER" id="PTHR42024:SF1">
    <property type="entry name" value="AMINO ACID PERMEASE_ SLC12A DOMAIN-CONTAINING PROTEIN"/>
    <property type="match status" value="1"/>
</dbReference>
<dbReference type="Proteomes" id="UP001433268">
    <property type="component" value="Unassembled WGS sequence"/>
</dbReference>
<gene>
    <name evidence="3" type="ORF">PG997_011929</name>
</gene>
<name>A0ABR1V2L6_9PEZI</name>
<comment type="caution">
    <text evidence="3">The sequence shown here is derived from an EMBL/GenBank/DDBJ whole genome shotgun (WGS) entry which is preliminary data.</text>
</comment>
<feature type="transmembrane region" description="Helical" evidence="2">
    <location>
        <begin position="247"/>
        <end position="268"/>
    </location>
</feature>
<dbReference type="EMBL" id="JAQQWN010000009">
    <property type="protein sequence ID" value="KAK8065182.1"/>
    <property type="molecule type" value="Genomic_DNA"/>
</dbReference>
<evidence type="ECO:0000313" key="4">
    <source>
        <dbReference type="Proteomes" id="UP001433268"/>
    </source>
</evidence>
<feature type="transmembrane region" description="Helical" evidence="2">
    <location>
        <begin position="367"/>
        <end position="387"/>
    </location>
</feature>
<organism evidence="3 4">
    <name type="scientific">Apiospora hydei</name>
    <dbReference type="NCBI Taxonomy" id="1337664"/>
    <lineage>
        <taxon>Eukaryota</taxon>
        <taxon>Fungi</taxon>
        <taxon>Dikarya</taxon>
        <taxon>Ascomycota</taxon>
        <taxon>Pezizomycotina</taxon>
        <taxon>Sordariomycetes</taxon>
        <taxon>Xylariomycetidae</taxon>
        <taxon>Amphisphaeriales</taxon>
        <taxon>Apiosporaceae</taxon>
        <taxon>Apiospora</taxon>
    </lineage>
</organism>
<keyword evidence="2" id="KW-0812">Transmembrane</keyword>